<dbReference type="PROSITE" id="PS01082">
    <property type="entry name" value="RIBOSOMAL_L7AE"/>
    <property type="match status" value="1"/>
</dbReference>
<dbReference type="GO" id="GO:0005840">
    <property type="term" value="C:ribosome"/>
    <property type="evidence" value="ECO:0007669"/>
    <property type="project" value="UniProtKB-KW"/>
</dbReference>
<dbReference type="GO" id="GO:0003723">
    <property type="term" value="F:RNA binding"/>
    <property type="evidence" value="ECO:0007669"/>
    <property type="project" value="InterPro"/>
</dbReference>
<evidence type="ECO:0000259" key="5">
    <source>
        <dbReference type="Pfam" id="PF01248"/>
    </source>
</evidence>
<dbReference type="InterPro" id="IPR018492">
    <property type="entry name" value="Ribosomal_eL8/Nhp2"/>
</dbReference>
<reference evidence="6 7" key="1">
    <citation type="submission" date="2019-01" db="EMBL/GenBank/DDBJ databases">
        <title>Genome sequencing of the rare red list fungi Fomitopsis rosea.</title>
        <authorList>
            <person name="Buettner E."/>
            <person name="Kellner H."/>
        </authorList>
    </citation>
    <scope>NUCLEOTIDE SEQUENCE [LARGE SCALE GENOMIC DNA]</scope>
    <source>
        <strain evidence="6 7">DSM 105464</strain>
    </source>
</reference>
<dbReference type="Proteomes" id="UP000298390">
    <property type="component" value="Unassembled WGS sequence"/>
</dbReference>
<evidence type="ECO:0000256" key="4">
    <source>
        <dbReference type="SAM" id="MobiDB-lite"/>
    </source>
</evidence>
<accession>A0A4Y9Z1B5</accession>
<feature type="region of interest" description="Disordered" evidence="4">
    <location>
        <begin position="1"/>
        <end position="20"/>
    </location>
</feature>
<comment type="similarity">
    <text evidence="1">Belongs to the eukaryotic ribosomal protein eL8 family.</text>
</comment>
<dbReference type="InterPro" id="IPR001921">
    <property type="entry name" value="Ribosomal_eL8_euk"/>
</dbReference>
<feature type="region of interest" description="Disordered" evidence="4">
    <location>
        <begin position="638"/>
        <end position="658"/>
    </location>
</feature>
<keyword evidence="2" id="KW-0689">Ribosomal protein</keyword>
<dbReference type="Gene3D" id="3.30.1330.30">
    <property type="match status" value="1"/>
</dbReference>
<dbReference type="PANTHER" id="PTHR23105">
    <property type="entry name" value="RIBOSOMAL PROTEIN L7AE FAMILY MEMBER"/>
    <property type="match status" value="1"/>
</dbReference>
<proteinExistence type="inferred from homology"/>
<gene>
    <name evidence="6" type="ORF">EVJ58_g1027</name>
</gene>
<dbReference type="InterPro" id="IPR050257">
    <property type="entry name" value="eL8/uL1-like"/>
</dbReference>
<dbReference type="Pfam" id="PF01248">
    <property type="entry name" value="Ribosomal_L7Ae"/>
    <property type="match status" value="1"/>
</dbReference>
<dbReference type="SUPFAM" id="SSF55315">
    <property type="entry name" value="L30e-like"/>
    <property type="match status" value="1"/>
</dbReference>
<dbReference type="GO" id="GO:0042254">
    <property type="term" value="P:ribosome biogenesis"/>
    <property type="evidence" value="ECO:0007669"/>
    <property type="project" value="InterPro"/>
</dbReference>
<keyword evidence="3" id="KW-0687">Ribonucleoprotein</keyword>
<dbReference type="InterPro" id="IPR029064">
    <property type="entry name" value="Ribosomal_eL30-like_sf"/>
</dbReference>
<dbReference type="PRINTS" id="PR00881">
    <property type="entry name" value="L7ARS6FAMILY"/>
</dbReference>
<dbReference type="InterPro" id="IPR004038">
    <property type="entry name" value="Ribosomal_eL8/eL30/eS12/Gad45"/>
</dbReference>
<sequence>MLNRTAGTIGRNASPLSPGFMKLEPEQRVRILKSSQKVGKMLGATPVIDVVSPGRSGLTPMSTPRSALNASVLDGKRAPVRAFSGPSPNRRIHVAATRASTYDEGLKSPVVQITVSSPLNEEQQAPALATKNTNAGRGIRRKKVPAALPLKQGSRTEAMPLSPFRYATLKAAKTPSLSPLAPMSPFSPITVKKVEESKVERLHTLEKLAQYSAVGIPQEMIYPSFGQMEEKTEQITSFLDLYRMEKMSQVVPERSASLPLEVQSAAVAPVAVPQVTVTSPTAAVSALLIQRRGRANSRSSTGSTKRRSRSAGDYYTVVDALALESPSFGARVSRQLHMASVQSPVGTNSAFLAPPEPVLSAKRDSFASAPFSPSIYSQLSARSIKFPFSTKEDSEPTEQVTSPVQRQRTIAKARRSILTDDAQKMATFRTRFGVRPLDFALPITPMPLPTGPLPSPPMSPAPPAEVRSPRVPYWVKSSYRPRDSMQALELVNMRYDPEGKRRSAKRKTILPTPRTQRFERRMGWGGEWNQGGMAGMPKATTGKKVAPAPGSRKTTKTQKNPLFEARPKNFGIGQDIQHKTDLTRFVKWPQYVRLQRQKVILHQRLKVPPAIAQFSHTLDKNTATQLFKLLNKYRPESKQEKKARLEATAQATAEEKEAQAKDSKKPLFVKYGLNHTVALIEAKKASLVVIAHDVDPIELVVFIPALCRKMGVPYVIVKGKARLGTVVHKKTAAVLTLQDVRSEDQRELSTLVSAAKANFSDKYEDQRRQWGGGIRGNKSAQMLRKRAKAAGQTLSLANAQKL</sequence>
<evidence type="ECO:0000313" key="7">
    <source>
        <dbReference type="Proteomes" id="UP000298390"/>
    </source>
</evidence>
<organism evidence="6 7">
    <name type="scientific">Rhodofomes roseus</name>
    <dbReference type="NCBI Taxonomy" id="34475"/>
    <lineage>
        <taxon>Eukaryota</taxon>
        <taxon>Fungi</taxon>
        <taxon>Dikarya</taxon>
        <taxon>Basidiomycota</taxon>
        <taxon>Agaricomycotina</taxon>
        <taxon>Agaricomycetes</taxon>
        <taxon>Polyporales</taxon>
        <taxon>Rhodofomes</taxon>
    </lineage>
</organism>
<dbReference type="AlphaFoldDB" id="A0A4Y9Z1B5"/>
<dbReference type="InterPro" id="IPR004037">
    <property type="entry name" value="Ribosomal_eL8-like_CS"/>
</dbReference>
<evidence type="ECO:0000313" key="6">
    <source>
        <dbReference type="EMBL" id="TFY68414.1"/>
    </source>
</evidence>
<dbReference type="PRINTS" id="PR00882">
    <property type="entry name" value="RIBOSOMALL7A"/>
</dbReference>
<evidence type="ECO:0000256" key="3">
    <source>
        <dbReference type="ARBA" id="ARBA00023274"/>
    </source>
</evidence>
<comment type="caution">
    <text evidence="6">The sequence shown here is derived from an EMBL/GenBank/DDBJ whole genome shotgun (WGS) entry which is preliminary data.</text>
</comment>
<dbReference type="GO" id="GO:1990904">
    <property type="term" value="C:ribonucleoprotein complex"/>
    <property type="evidence" value="ECO:0007669"/>
    <property type="project" value="UniProtKB-KW"/>
</dbReference>
<dbReference type="STRING" id="34475.A0A4Y9Z1B5"/>
<dbReference type="EMBL" id="SEKV01000031">
    <property type="protein sequence ID" value="TFY68414.1"/>
    <property type="molecule type" value="Genomic_DNA"/>
</dbReference>
<evidence type="ECO:0000256" key="1">
    <source>
        <dbReference type="ARBA" id="ARBA00007337"/>
    </source>
</evidence>
<dbReference type="FunFam" id="3.30.1330.30:FF:000003">
    <property type="entry name" value="60S ribosomal protein L7a"/>
    <property type="match status" value="1"/>
</dbReference>
<name>A0A4Y9Z1B5_9APHY</name>
<feature type="domain" description="Ribosomal protein eL8/eL30/eS12/Gadd45" evidence="5">
    <location>
        <begin position="655"/>
        <end position="739"/>
    </location>
</feature>
<protein>
    <recommendedName>
        <fullName evidence="5">Ribosomal protein eL8/eL30/eS12/Gadd45 domain-containing protein</fullName>
    </recommendedName>
</protein>
<evidence type="ECO:0000256" key="2">
    <source>
        <dbReference type="ARBA" id="ARBA00022980"/>
    </source>
</evidence>